<dbReference type="OrthoDB" id="7943561at2"/>
<dbReference type="Gene3D" id="3.60.40.10">
    <property type="entry name" value="PPM-type phosphatase domain"/>
    <property type="match status" value="1"/>
</dbReference>
<dbReference type="InterPro" id="IPR000700">
    <property type="entry name" value="PAS-assoc_C"/>
</dbReference>
<accession>A0A1H7N4J6</accession>
<dbReference type="eggNOG" id="COG2208">
    <property type="taxonomic scope" value="Bacteria"/>
</dbReference>
<dbReference type="SUPFAM" id="SSF55785">
    <property type="entry name" value="PYP-like sensor domain (PAS domain)"/>
    <property type="match status" value="1"/>
</dbReference>
<dbReference type="RefSeq" id="WP_042447126.1">
    <property type="nucleotide sequence ID" value="NZ_BBPN01000012.1"/>
</dbReference>
<dbReference type="Gene3D" id="3.30.450.40">
    <property type="match status" value="1"/>
</dbReference>
<dbReference type="SMART" id="SM01012">
    <property type="entry name" value="ANTAR"/>
    <property type="match status" value="1"/>
</dbReference>
<evidence type="ECO:0000259" key="5">
    <source>
        <dbReference type="PROSITE" id="PS50113"/>
    </source>
</evidence>
<dbReference type="Pfam" id="PF00989">
    <property type="entry name" value="PAS"/>
    <property type="match status" value="1"/>
</dbReference>
<evidence type="ECO:0000256" key="4">
    <source>
        <dbReference type="SAM" id="MobiDB-lite"/>
    </source>
</evidence>
<evidence type="ECO:0000256" key="2">
    <source>
        <dbReference type="ARBA" id="ARBA00023015"/>
    </source>
</evidence>
<dbReference type="PANTHER" id="PTHR43156">
    <property type="entry name" value="STAGE II SPORULATION PROTEIN E-RELATED"/>
    <property type="match status" value="1"/>
</dbReference>
<dbReference type="InterPro" id="IPR001932">
    <property type="entry name" value="PPM-type_phosphatase-like_dom"/>
</dbReference>
<dbReference type="Gene3D" id="3.30.450.20">
    <property type="entry name" value="PAS domain"/>
    <property type="match status" value="2"/>
</dbReference>
<dbReference type="InterPro" id="IPR003018">
    <property type="entry name" value="GAF"/>
</dbReference>
<dbReference type="PROSITE" id="PS50113">
    <property type="entry name" value="PAC"/>
    <property type="match status" value="1"/>
</dbReference>
<keyword evidence="8" id="KW-1185">Reference proteome</keyword>
<dbReference type="SMART" id="SM00331">
    <property type="entry name" value="PP2C_SIG"/>
    <property type="match status" value="1"/>
</dbReference>
<dbReference type="SUPFAM" id="SSF55781">
    <property type="entry name" value="GAF domain-like"/>
    <property type="match status" value="1"/>
</dbReference>
<dbReference type="InterPro" id="IPR035965">
    <property type="entry name" value="PAS-like_dom_sf"/>
</dbReference>
<keyword evidence="1" id="KW-0378">Hydrolase</keyword>
<evidence type="ECO:0000313" key="8">
    <source>
        <dbReference type="Proteomes" id="UP000183015"/>
    </source>
</evidence>
<proteinExistence type="predicted"/>
<dbReference type="SUPFAM" id="SSF81606">
    <property type="entry name" value="PP2C-like"/>
    <property type="match status" value="1"/>
</dbReference>
<feature type="domain" description="PAC" evidence="5">
    <location>
        <begin position="516"/>
        <end position="569"/>
    </location>
</feature>
<dbReference type="PROSITE" id="PS50921">
    <property type="entry name" value="ANTAR"/>
    <property type="match status" value="1"/>
</dbReference>
<dbReference type="Pfam" id="PF03861">
    <property type="entry name" value="ANTAR"/>
    <property type="match status" value="1"/>
</dbReference>
<dbReference type="STRING" id="235985.SAMN05414137_106206"/>
<evidence type="ECO:0000256" key="1">
    <source>
        <dbReference type="ARBA" id="ARBA00022801"/>
    </source>
</evidence>
<dbReference type="GO" id="GO:0016791">
    <property type="term" value="F:phosphatase activity"/>
    <property type="evidence" value="ECO:0007669"/>
    <property type="project" value="TreeGrafter"/>
</dbReference>
<dbReference type="AlphaFoldDB" id="A0A1H7N4J6"/>
<dbReference type="GO" id="GO:0003723">
    <property type="term" value="F:RNA binding"/>
    <property type="evidence" value="ECO:0007669"/>
    <property type="project" value="InterPro"/>
</dbReference>
<dbReference type="GO" id="GO:0006355">
    <property type="term" value="P:regulation of DNA-templated transcription"/>
    <property type="evidence" value="ECO:0007669"/>
    <property type="project" value="InterPro"/>
</dbReference>
<evidence type="ECO:0000259" key="6">
    <source>
        <dbReference type="PROSITE" id="PS50921"/>
    </source>
</evidence>
<dbReference type="InterPro" id="IPR013767">
    <property type="entry name" value="PAS_fold"/>
</dbReference>
<keyword evidence="3" id="KW-0804">Transcription</keyword>
<feature type="domain" description="ANTAR" evidence="6">
    <location>
        <begin position="25"/>
        <end position="86"/>
    </location>
</feature>
<reference evidence="8" key="1">
    <citation type="submission" date="2016-10" db="EMBL/GenBank/DDBJ databases">
        <authorList>
            <person name="Varghese N."/>
        </authorList>
    </citation>
    <scope>NUCLEOTIDE SEQUENCE [LARGE SCALE GENOMIC DNA]</scope>
    <source>
        <strain evidence="8">DSM 45096 / BCRC 16803 / CGMCC 4.1857 / CIP 109030 / JCM 12277 / KCTC 19219 / NBRC 100920 / 33214</strain>
    </source>
</reference>
<dbReference type="PANTHER" id="PTHR43156:SF2">
    <property type="entry name" value="STAGE II SPORULATION PROTEIN E"/>
    <property type="match status" value="1"/>
</dbReference>
<evidence type="ECO:0000313" key="7">
    <source>
        <dbReference type="EMBL" id="SEL18413.1"/>
    </source>
</evidence>
<dbReference type="InterPro" id="IPR036388">
    <property type="entry name" value="WH-like_DNA-bd_sf"/>
</dbReference>
<evidence type="ECO:0000256" key="3">
    <source>
        <dbReference type="ARBA" id="ARBA00023163"/>
    </source>
</evidence>
<gene>
    <name evidence="7" type="ORF">SAMN05414137_106206</name>
</gene>
<sequence>MTERQDDAAAAQVGAPGVGRLAGTVERVDAVLDAAGGSVDARALVDRATGVLMERLGCGPQEALRELHARARAQGRAVLRCADEILSDPSAPSPRADADGPVPAPSTPAGRAPGVPNGSSGTQAAALPRWHAEDGQRAVTAILEHALQPFGADSVQLWAAREDGGLRLAGRAGLRLAPGTERALPGFPGVAAQAVRAGEPVWAEPSPATPGTAAAAAPVAAVTVAVPALRRGRVVGALEISWTSGAPARDDRLERELVALAELAAHTLDEPAPPGGAATSATGEFATAGVFGAPGAMSLSAAPPTPAPGVPVAAEEVLRQLADSLHDPALVLTPLPDADGNPLDFRVAHVNECFVDPAGRSAELVRGRALRDVYPGFWQPGGPAERIAHVHASGEAFRCDRLALVAEVGDTPVTVWARVGASRVHDAVLLTWRVDEDDARLGPMLQHAQRLGRIGGFEDDLVSSRSTWNPELFELFGLAPHSDPLTLSHLRAWVHRDDREAFDAFLAGVTLHQEPREVSVRFHRDSDHVVRHVRVVAEPVVDEAGSLVAIRGACQDVSAHHWTEVALSATRDQLAHTQAEADERARLARRLQHAIMPPTPGTVSMAGLTIGVRYRPAHQDHAVGGDWYDAVPLPNGDVLISVGDVAGHGIEAATGMVALRNALRGLATTGAGPGQLLAWLNDVAFHLTESVTATAVCGLYQPEQRLFRWARAGHPPPVLLHEGVSRSVDFGHGILLGAIPDAAYAEQELTLPPDATLLLFTDGLIERKDSSGLDDLHAALRSASFPATGSLADQLDHLLAHSRSDTDDDTCLIGIHRPAEAASPGA</sequence>
<dbReference type="InterPro" id="IPR036457">
    <property type="entry name" value="PPM-type-like_dom_sf"/>
</dbReference>
<dbReference type="InterPro" id="IPR052016">
    <property type="entry name" value="Bact_Sigma-Reg"/>
</dbReference>
<protein>
    <submittedName>
        <fullName evidence="7">Serine phosphatase RsbU, regulator of sigma subunit</fullName>
    </submittedName>
</protein>
<dbReference type="EMBL" id="FOAZ01000006">
    <property type="protein sequence ID" value="SEL18413.1"/>
    <property type="molecule type" value="Genomic_DNA"/>
</dbReference>
<dbReference type="Pfam" id="PF13185">
    <property type="entry name" value="GAF_2"/>
    <property type="match status" value="1"/>
</dbReference>
<dbReference type="InterPro" id="IPR005561">
    <property type="entry name" value="ANTAR"/>
</dbReference>
<dbReference type="Proteomes" id="UP000183015">
    <property type="component" value="Unassembled WGS sequence"/>
</dbReference>
<feature type="region of interest" description="Disordered" evidence="4">
    <location>
        <begin position="88"/>
        <end position="124"/>
    </location>
</feature>
<keyword evidence="2" id="KW-0805">Transcription regulation</keyword>
<name>A0A1H7N4J6_STRJI</name>
<dbReference type="Pfam" id="PF07228">
    <property type="entry name" value="SpoIIE"/>
    <property type="match status" value="1"/>
</dbReference>
<dbReference type="InterPro" id="IPR029016">
    <property type="entry name" value="GAF-like_dom_sf"/>
</dbReference>
<dbReference type="Gene3D" id="1.10.10.10">
    <property type="entry name" value="Winged helix-like DNA-binding domain superfamily/Winged helix DNA-binding domain"/>
    <property type="match status" value="1"/>
</dbReference>
<organism evidence="7 8">
    <name type="scientific">Streptacidiphilus jiangxiensis</name>
    <dbReference type="NCBI Taxonomy" id="235985"/>
    <lineage>
        <taxon>Bacteria</taxon>
        <taxon>Bacillati</taxon>
        <taxon>Actinomycetota</taxon>
        <taxon>Actinomycetes</taxon>
        <taxon>Kitasatosporales</taxon>
        <taxon>Streptomycetaceae</taxon>
        <taxon>Streptacidiphilus</taxon>
    </lineage>
</organism>